<accession>A0A5Q2W945</accession>
<reference evidence="1 2" key="1">
    <citation type="submission" date="2019-09" db="EMBL/GenBank/DDBJ databases">
        <authorList>
            <person name="Cui H."/>
            <person name="Cong C."/>
            <person name="Xu Y."/>
            <person name="Wang L."/>
            <person name="Li X."/>
            <person name="Zhang J."/>
        </authorList>
    </citation>
    <scope>NUCLEOTIDE SEQUENCE [LARGE SCALE GENOMIC DNA]</scope>
</reference>
<evidence type="ECO:0000313" key="1">
    <source>
        <dbReference type="EMBL" id="QGH73783.1"/>
    </source>
</evidence>
<protein>
    <submittedName>
        <fullName evidence="1">Internal virion protein B</fullName>
    </submittedName>
</protein>
<name>A0A5Q2W945_9CAUD</name>
<dbReference type="Proteomes" id="UP000396795">
    <property type="component" value="Segment"/>
</dbReference>
<keyword evidence="2" id="KW-1185">Reference proteome</keyword>
<organism evidence="1 2">
    <name type="scientific">Vibrio phage vB_VhaP_VH-5</name>
    <dbReference type="NCBI Taxonomy" id="2660694"/>
    <lineage>
        <taxon>Viruses</taxon>
        <taxon>Duplodnaviria</taxon>
        <taxon>Heunggongvirae</taxon>
        <taxon>Uroviricota</taxon>
        <taxon>Caudoviricetes</taxon>
        <taxon>Autographivirales</taxon>
        <taxon>Autoscriptoviridae</taxon>
        <taxon>Linggongvirus</taxon>
        <taxon>Linggongvirus VH5</taxon>
    </lineage>
</organism>
<dbReference type="Pfam" id="PF24072">
    <property type="entry name" value="T7_gp14"/>
    <property type="match status" value="1"/>
</dbReference>
<sequence length="235" mass="24495">MAFNLQGGLSSGIQGAQLGGQVGGVYGAIGGGILGLLAGGSDNSAAEAVKKYNDAVVKNAAQDLFDMRRQQNIQNMRTARTLANYAVQNKTAASTITASLGAADIIGSSATALKQAMDYQTKQAQADTMLNWGTEVDNYNRAIDTATEQRVSSLQRSTGQELDVGALVQGGMALYSGYNNGFEDMFGLTPAKGNPITNASAPVSMMDSLKHTWEGGSGLGLPTSTINPQMKTFKL</sequence>
<proteinExistence type="predicted"/>
<dbReference type="InterPro" id="IPR038996">
    <property type="entry name" value="Gp14"/>
</dbReference>
<dbReference type="EMBL" id="MN497414">
    <property type="protein sequence ID" value="QGH73783.1"/>
    <property type="molecule type" value="Genomic_DNA"/>
</dbReference>
<evidence type="ECO:0000313" key="2">
    <source>
        <dbReference type="Proteomes" id="UP000396795"/>
    </source>
</evidence>